<dbReference type="Pfam" id="PF02770">
    <property type="entry name" value="Acyl-CoA_dh_M"/>
    <property type="match status" value="1"/>
</dbReference>
<feature type="binding site" evidence="14">
    <location>
        <position position="174"/>
    </location>
    <ligand>
        <name>FAD</name>
        <dbReference type="ChEBI" id="CHEBI:57692"/>
    </ligand>
</feature>
<feature type="domain" description="Acyl-CoA oxidase/dehydrogenase middle" evidence="16">
    <location>
        <begin position="170"/>
        <end position="283"/>
    </location>
</feature>
<dbReference type="InterPro" id="IPR046373">
    <property type="entry name" value="Acyl-CoA_Oxase/DH_mid-dom_sf"/>
</dbReference>
<dbReference type="PANTHER" id="PTHR10909:SF250">
    <property type="entry name" value="PEROXISOMAL ACYL-COENZYME A OXIDASE 1"/>
    <property type="match status" value="1"/>
</dbReference>
<evidence type="ECO:0000256" key="13">
    <source>
        <dbReference type="PIRSR" id="PIRSR000168-1"/>
    </source>
</evidence>
<evidence type="ECO:0000256" key="8">
    <source>
        <dbReference type="ARBA" id="ARBA00022832"/>
    </source>
</evidence>
<dbReference type="EMBL" id="MU007050">
    <property type="protein sequence ID" value="KAF2429042.1"/>
    <property type="molecule type" value="Genomic_DNA"/>
</dbReference>
<dbReference type="Gene3D" id="1.10.540.10">
    <property type="entry name" value="Acyl-CoA dehydrogenase/oxidase, N-terminal domain"/>
    <property type="match status" value="1"/>
</dbReference>
<evidence type="ECO:0000256" key="14">
    <source>
        <dbReference type="PIRSR" id="PIRSR000168-2"/>
    </source>
</evidence>
<evidence type="ECO:0000256" key="11">
    <source>
        <dbReference type="ARBA" id="ARBA00023140"/>
    </source>
</evidence>
<dbReference type="InterPro" id="IPR006091">
    <property type="entry name" value="Acyl-CoA_Oxase/DH_mid-dom"/>
</dbReference>
<evidence type="ECO:0000256" key="7">
    <source>
        <dbReference type="ARBA" id="ARBA00022827"/>
    </source>
</evidence>
<keyword evidence="20" id="KW-1185">Reference proteome</keyword>
<evidence type="ECO:0000313" key="20">
    <source>
        <dbReference type="Proteomes" id="UP000800235"/>
    </source>
</evidence>
<keyword evidence="10" id="KW-0443">Lipid metabolism</keyword>
<evidence type="ECO:0000256" key="9">
    <source>
        <dbReference type="ARBA" id="ARBA00023002"/>
    </source>
</evidence>
<protein>
    <recommendedName>
        <fullName evidence="12">Acyl-coenzyme A oxidase</fullName>
    </recommendedName>
</protein>
<evidence type="ECO:0000256" key="6">
    <source>
        <dbReference type="ARBA" id="ARBA00022630"/>
    </source>
</evidence>
<dbReference type="SUPFAM" id="SSF47203">
    <property type="entry name" value="Acyl-CoA dehydrogenase C-terminal domain-like"/>
    <property type="match status" value="2"/>
</dbReference>
<dbReference type="InterPro" id="IPR002655">
    <property type="entry name" value="Acyl-CoA_oxidase_C"/>
</dbReference>
<dbReference type="InterPro" id="IPR036250">
    <property type="entry name" value="AcylCo_DH-like_C"/>
</dbReference>
<feature type="binding site" evidence="14">
    <location>
        <position position="213"/>
    </location>
    <ligand>
        <name>FAD</name>
        <dbReference type="ChEBI" id="CHEBI:57692"/>
    </ligand>
</feature>
<dbReference type="GO" id="GO:0055088">
    <property type="term" value="P:lipid homeostasis"/>
    <property type="evidence" value="ECO:0007669"/>
    <property type="project" value="TreeGrafter"/>
</dbReference>
<evidence type="ECO:0000256" key="1">
    <source>
        <dbReference type="ARBA" id="ARBA00001201"/>
    </source>
</evidence>
<dbReference type="PANTHER" id="PTHR10909">
    <property type="entry name" value="ELECTRON TRANSPORT OXIDOREDUCTASE"/>
    <property type="match status" value="1"/>
</dbReference>
<comment type="caution">
    <text evidence="19">The sequence shown here is derived from an EMBL/GenBank/DDBJ whole genome shotgun (WGS) entry which is preliminary data.</text>
</comment>
<dbReference type="SUPFAM" id="SSF56645">
    <property type="entry name" value="Acyl-CoA dehydrogenase NM domain-like"/>
    <property type="match status" value="1"/>
</dbReference>
<keyword evidence="6 12" id="KW-0285">Flavoprotein</keyword>
<evidence type="ECO:0000256" key="4">
    <source>
        <dbReference type="ARBA" id="ARBA00004846"/>
    </source>
</evidence>
<feature type="active site" description="Proton acceptor" evidence="13">
    <location>
        <position position="462"/>
    </location>
</feature>
<dbReference type="InterPro" id="IPR055060">
    <property type="entry name" value="ACOX_C_alpha1"/>
</dbReference>
<dbReference type="GO" id="GO:0071949">
    <property type="term" value="F:FAD binding"/>
    <property type="evidence" value="ECO:0007669"/>
    <property type="project" value="InterPro"/>
</dbReference>
<dbReference type="FunFam" id="1.20.140.10:FF:000007">
    <property type="entry name" value="Acyl-coenzyme A oxidase"/>
    <property type="match status" value="1"/>
</dbReference>
<dbReference type="InterPro" id="IPR012258">
    <property type="entry name" value="Acyl-CoA_oxidase"/>
</dbReference>
<dbReference type="Proteomes" id="UP000800235">
    <property type="component" value="Unassembled WGS sequence"/>
</dbReference>
<dbReference type="Gene3D" id="1.20.140.10">
    <property type="entry name" value="Butyryl-CoA Dehydrogenase, subunit A, domain 3"/>
    <property type="match status" value="2"/>
</dbReference>
<dbReference type="GO" id="GO:0005777">
    <property type="term" value="C:peroxisome"/>
    <property type="evidence" value="ECO:0007669"/>
    <property type="project" value="UniProtKB-SubCell"/>
</dbReference>
<keyword evidence="11" id="KW-0576">Peroxisome</keyword>
<evidence type="ECO:0000256" key="10">
    <source>
        <dbReference type="ARBA" id="ARBA00023098"/>
    </source>
</evidence>
<evidence type="ECO:0000256" key="3">
    <source>
        <dbReference type="ARBA" id="ARBA00004275"/>
    </source>
</evidence>
<gene>
    <name evidence="19" type="ORF">EJ08DRAFT_305306</name>
</gene>
<keyword evidence="7 12" id="KW-0274">FAD</keyword>
<evidence type="ECO:0000259" key="15">
    <source>
        <dbReference type="Pfam" id="PF01756"/>
    </source>
</evidence>
<feature type="domain" description="Acyl-CoA oxidase C-terminal" evidence="15">
    <location>
        <begin position="516"/>
        <end position="684"/>
    </location>
</feature>
<dbReference type="GO" id="GO:0005504">
    <property type="term" value="F:fatty acid binding"/>
    <property type="evidence" value="ECO:0007669"/>
    <property type="project" value="TreeGrafter"/>
</dbReference>
<dbReference type="Pfam" id="PF01756">
    <property type="entry name" value="ACOX"/>
    <property type="match status" value="1"/>
</dbReference>
<evidence type="ECO:0000256" key="5">
    <source>
        <dbReference type="ARBA" id="ARBA00006288"/>
    </source>
</evidence>
<evidence type="ECO:0000313" key="19">
    <source>
        <dbReference type="EMBL" id="KAF2429042.1"/>
    </source>
</evidence>
<dbReference type="PIRSF" id="PIRSF000168">
    <property type="entry name" value="Acyl-CoA_oxidase"/>
    <property type="match status" value="1"/>
</dbReference>
<dbReference type="Pfam" id="PF22924">
    <property type="entry name" value="ACOX_C_alpha1"/>
    <property type="match status" value="1"/>
</dbReference>
<comment type="pathway">
    <text evidence="4">Lipid metabolism; peroxisomal fatty acid beta-oxidation.</text>
</comment>
<dbReference type="OrthoDB" id="538336at2759"/>
<dbReference type="Pfam" id="PF14749">
    <property type="entry name" value="Acyl-CoA_ox_N"/>
    <property type="match status" value="1"/>
</dbReference>
<keyword evidence="9" id="KW-0560">Oxidoreductase</keyword>
<dbReference type="AlphaFoldDB" id="A0A9P4NP18"/>
<comment type="catalytic activity">
    <reaction evidence="1">
        <text>a 2,3-saturated acyl-CoA + O2 = a (2E)-enoyl-CoA + H2O2</text>
        <dbReference type="Rhea" id="RHEA:38959"/>
        <dbReference type="ChEBI" id="CHEBI:15379"/>
        <dbReference type="ChEBI" id="CHEBI:16240"/>
        <dbReference type="ChEBI" id="CHEBI:58856"/>
        <dbReference type="ChEBI" id="CHEBI:65111"/>
        <dbReference type="EC" id="1.3.3.6"/>
    </reaction>
</comment>
<proteinExistence type="inferred from homology"/>
<evidence type="ECO:0000259" key="17">
    <source>
        <dbReference type="Pfam" id="PF14749"/>
    </source>
</evidence>
<name>A0A9P4NP18_9PEZI</name>
<dbReference type="GO" id="GO:0003997">
    <property type="term" value="F:acyl-CoA oxidase activity"/>
    <property type="evidence" value="ECO:0007669"/>
    <property type="project" value="UniProtKB-EC"/>
</dbReference>
<comment type="subcellular location">
    <subcellularLocation>
        <location evidence="3">Peroxisome</location>
    </subcellularLocation>
</comment>
<evidence type="ECO:0000259" key="16">
    <source>
        <dbReference type="Pfam" id="PF02770"/>
    </source>
</evidence>
<comment type="cofactor">
    <cofactor evidence="2">
        <name>FAD</name>
        <dbReference type="ChEBI" id="CHEBI:57692"/>
    </cofactor>
</comment>
<keyword evidence="8" id="KW-0276">Fatty acid metabolism</keyword>
<evidence type="ECO:0000256" key="2">
    <source>
        <dbReference type="ARBA" id="ARBA00001974"/>
    </source>
</evidence>
<dbReference type="InterPro" id="IPR009100">
    <property type="entry name" value="AcylCoA_DH/oxidase_NM_dom_sf"/>
</dbReference>
<accession>A0A9P4NP18</accession>
<organism evidence="19 20">
    <name type="scientific">Tothia fuscella</name>
    <dbReference type="NCBI Taxonomy" id="1048955"/>
    <lineage>
        <taxon>Eukaryota</taxon>
        <taxon>Fungi</taxon>
        <taxon>Dikarya</taxon>
        <taxon>Ascomycota</taxon>
        <taxon>Pezizomycotina</taxon>
        <taxon>Dothideomycetes</taxon>
        <taxon>Pleosporomycetidae</taxon>
        <taxon>Venturiales</taxon>
        <taxon>Cylindrosympodiaceae</taxon>
        <taxon>Tothia</taxon>
    </lineage>
</organism>
<comment type="similarity">
    <text evidence="5 12">Belongs to the acyl-CoA oxidase family.</text>
</comment>
<evidence type="ECO:0000256" key="12">
    <source>
        <dbReference type="PIRNR" id="PIRNR000168"/>
    </source>
</evidence>
<dbReference type="FunFam" id="2.40.110.10:FF:000003">
    <property type="entry name" value="Acyl-coenzyme A oxidase"/>
    <property type="match status" value="1"/>
</dbReference>
<sequence length="722" mass="81390">MYICCSMNATSINVYQTVKQDCCTMSDFSDELKPASPQGPEILAKERRKSHIIVEQLAQHLLHRGDHLKRQAKILPILERCPIFSKKNQLNLARPDRYHLSLARSKELRRMSLQHGWDIEDYKVAQFLVDEVSPYALHTLMFMTSIREQASEDQLREWMPKIESWEIIGCYGQTELGHGSNVRALETLATYNPETEDFTIHSPTLTAAKWWNGSLGRTANHAIVIAQLLLPENEQLKSFGPHQFVVQIRDIKTNKPLEGIVIGDIGPKVGYAGMDNGYMLFKNFKIPHKALLSKHSGVDIDGKYIAPQNQAVVYGSMTFVRASIIMAARFTLARACTIAVRYLSIRRQFADRDHGGPEVAVLDYPSVQVRVLPLLAATYAMHYTGEAMFNLYSETRADIEQRGDLSRLAELHAASSGLKSACTLITADGSEICRRALGGHGFSAASGMIPLNTDKLDGPTVEGDNFMLSQQTAAYLIKRMTVAVAGKPSERIDLQFAAYLKEGPTSNYDIYTNDADIVRLFKERVSYLTYKVYESKIVKKQPWTSLMVQLHRLAMVHSESIMVENFYKAVFTNEPSPPIDDTARGVLQDLFRLFSFTIIEAKSTEFILSGALKIPHLYNLAPKIQELLSAIRPHAVRLVDAWSIPDYLLDSSLGRHDGDVYNSLWQKAHLENPLNMTTFNPDFRTEEIVMGEGAEIARKRIEDMALGVYWHEQMLANSKARL</sequence>
<feature type="domain" description="Acyl-coenzyme A oxidase N-terminal" evidence="17">
    <location>
        <begin position="54"/>
        <end position="168"/>
    </location>
</feature>
<dbReference type="GO" id="GO:0033540">
    <property type="term" value="P:fatty acid beta-oxidation using acyl-CoA oxidase"/>
    <property type="evidence" value="ECO:0007669"/>
    <property type="project" value="TreeGrafter"/>
</dbReference>
<evidence type="ECO:0000259" key="18">
    <source>
        <dbReference type="Pfam" id="PF22924"/>
    </source>
</evidence>
<dbReference type="InterPro" id="IPR037069">
    <property type="entry name" value="AcylCoA_DH/ox_N_sf"/>
</dbReference>
<dbReference type="FunFam" id="1.20.140.10:FF:000015">
    <property type="entry name" value="Acyl-coenzyme A oxidase"/>
    <property type="match status" value="1"/>
</dbReference>
<dbReference type="InterPro" id="IPR029320">
    <property type="entry name" value="Acyl-CoA_ox_N"/>
</dbReference>
<dbReference type="Gene3D" id="2.40.110.10">
    <property type="entry name" value="Butyryl-CoA Dehydrogenase, subunit A, domain 2"/>
    <property type="match status" value="1"/>
</dbReference>
<reference evidence="19" key="1">
    <citation type="journal article" date="2020" name="Stud. Mycol.">
        <title>101 Dothideomycetes genomes: a test case for predicting lifestyles and emergence of pathogens.</title>
        <authorList>
            <person name="Haridas S."/>
            <person name="Albert R."/>
            <person name="Binder M."/>
            <person name="Bloem J."/>
            <person name="Labutti K."/>
            <person name="Salamov A."/>
            <person name="Andreopoulos B."/>
            <person name="Baker S."/>
            <person name="Barry K."/>
            <person name="Bills G."/>
            <person name="Bluhm B."/>
            <person name="Cannon C."/>
            <person name="Castanera R."/>
            <person name="Culley D."/>
            <person name="Daum C."/>
            <person name="Ezra D."/>
            <person name="Gonzalez J."/>
            <person name="Henrissat B."/>
            <person name="Kuo A."/>
            <person name="Liang C."/>
            <person name="Lipzen A."/>
            <person name="Lutzoni F."/>
            <person name="Magnuson J."/>
            <person name="Mondo S."/>
            <person name="Nolan M."/>
            <person name="Ohm R."/>
            <person name="Pangilinan J."/>
            <person name="Park H.-J."/>
            <person name="Ramirez L."/>
            <person name="Alfaro M."/>
            <person name="Sun H."/>
            <person name="Tritt A."/>
            <person name="Yoshinaga Y."/>
            <person name="Zwiers L.-H."/>
            <person name="Turgeon B."/>
            <person name="Goodwin S."/>
            <person name="Spatafora J."/>
            <person name="Crous P."/>
            <person name="Grigoriev I."/>
        </authorList>
    </citation>
    <scope>NUCLEOTIDE SEQUENCE</scope>
    <source>
        <strain evidence="19">CBS 130266</strain>
    </source>
</reference>
<feature type="domain" description="Acyl-CoA oxidase C-alpha1" evidence="18">
    <location>
        <begin position="314"/>
        <end position="477"/>
    </location>
</feature>